<dbReference type="AlphaFoldDB" id="A0A0C2SJ53"/>
<evidence type="ECO:0000313" key="1">
    <source>
        <dbReference type="EMBL" id="NFA42244.1"/>
    </source>
</evidence>
<sequence length="127" mass="14787">MEIYIYKTLNEWYKDKPVEVLDGEVTNLYNGLMAVDTQIENKTYRQLFSNKNNFAILYKLSYGFLVCAVEINIYFDVDSWKKSNPSISFNGQVCEDECGANNFVFINEDGHKHHISLDGIYAVTYER</sequence>
<dbReference type="EMBL" id="SWOV01000002">
    <property type="protein sequence ID" value="NFF86487.1"/>
    <property type="molecule type" value="Genomic_DNA"/>
</dbReference>
<evidence type="ECO:0000313" key="6">
    <source>
        <dbReference type="Proteomes" id="UP000476820"/>
    </source>
</evidence>
<proteinExistence type="predicted"/>
<name>A0A0C2SJ53_CLOBO</name>
<reference evidence="5 6" key="2">
    <citation type="submission" date="2019-04" db="EMBL/GenBank/DDBJ databases">
        <title>Genome sequencing of Clostridium botulinum Groups I-IV and Clostridium butyricum.</title>
        <authorList>
            <person name="Brunt J."/>
            <person name="Van Vliet A.H.M."/>
            <person name="Stringer S.C."/>
            <person name="Carter A.T."/>
            <person name="Peck M.W."/>
        </authorList>
    </citation>
    <scope>NUCLEOTIDE SEQUENCE [LARGE SCALE GENOMIC DNA]</scope>
    <source>
        <strain evidence="2 6">1605</strain>
        <strain evidence="3 5">CB-K-33E</strain>
    </source>
</reference>
<comment type="caution">
    <text evidence="2">The sequence shown here is derived from an EMBL/GenBank/DDBJ whole genome shotgun (WGS) entry which is preliminary data.</text>
</comment>
<evidence type="ECO:0000313" key="5">
    <source>
        <dbReference type="Proteomes" id="UP000473681"/>
    </source>
</evidence>
<dbReference type="EMBL" id="SWVK01000018">
    <property type="protein sequence ID" value="NFN36064.1"/>
    <property type="molecule type" value="Genomic_DNA"/>
</dbReference>
<evidence type="ECO:0000313" key="3">
    <source>
        <dbReference type="EMBL" id="NFN36064.1"/>
    </source>
</evidence>
<protein>
    <submittedName>
        <fullName evidence="2">Uncharacterized protein</fullName>
    </submittedName>
</protein>
<dbReference type="OrthoDB" id="1902870at2"/>
<dbReference type="Proteomes" id="UP000473681">
    <property type="component" value="Unassembled WGS sequence"/>
</dbReference>
<dbReference type="Proteomes" id="UP000476820">
    <property type="component" value="Unassembled WGS sequence"/>
</dbReference>
<dbReference type="Proteomes" id="UP000472355">
    <property type="component" value="Unassembled WGS sequence"/>
</dbReference>
<evidence type="ECO:0000313" key="2">
    <source>
        <dbReference type="EMBL" id="NFF86487.1"/>
    </source>
</evidence>
<organism evidence="2 6">
    <name type="scientific">Clostridium botulinum</name>
    <dbReference type="NCBI Taxonomy" id="1491"/>
    <lineage>
        <taxon>Bacteria</taxon>
        <taxon>Bacillati</taxon>
        <taxon>Bacillota</taxon>
        <taxon>Clostridia</taxon>
        <taxon>Eubacteriales</taxon>
        <taxon>Clostridiaceae</taxon>
        <taxon>Clostridium</taxon>
    </lineage>
</organism>
<reference evidence="1 4" key="1">
    <citation type="submission" date="2019-02" db="EMBL/GenBank/DDBJ databases">
        <title>Genome sequencing of Clostridium botulinum clinical isolates.</title>
        <authorList>
            <person name="Brunt J."/>
            <person name="Van Vliet A.H.M."/>
            <person name="Stringer S.C."/>
            <person name="Grant K.A."/>
            <person name="Carter A.C."/>
            <person name="Peck M.W."/>
        </authorList>
    </citation>
    <scope>NUCLEOTIDE SEQUENCE [LARGE SCALE GENOMIC DNA]</scope>
    <source>
        <strain evidence="1 4">H113700579</strain>
    </source>
</reference>
<dbReference type="RefSeq" id="WP_012451637.1">
    <property type="nucleotide sequence ID" value="NZ_CP010520.1"/>
</dbReference>
<dbReference type="EMBL" id="SGKU01000013">
    <property type="protein sequence ID" value="NFA42244.1"/>
    <property type="molecule type" value="Genomic_DNA"/>
</dbReference>
<gene>
    <name evidence="1" type="ORF">EXM65_06540</name>
    <name evidence="2" type="ORF">FC774_01000</name>
    <name evidence="3" type="ORF">FDB51_13190</name>
</gene>
<accession>A0A0C2SJ53</accession>
<evidence type="ECO:0000313" key="4">
    <source>
        <dbReference type="Proteomes" id="UP000472355"/>
    </source>
</evidence>